<reference evidence="2" key="2">
    <citation type="submission" date="2020-05" db="UniProtKB">
        <authorList>
            <consortium name="EnsemblMetazoa"/>
        </authorList>
    </citation>
    <scope>IDENTIFICATION</scope>
    <source>
        <strain evidence="2">IAEA</strain>
    </source>
</reference>
<feature type="transmembrane region" description="Helical" evidence="1">
    <location>
        <begin position="12"/>
        <end position="39"/>
    </location>
</feature>
<keyword evidence="3" id="KW-1185">Reference proteome</keyword>
<dbReference type="VEuPathDB" id="VectorBase:GPPI026132"/>
<protein>
    <submittedName>
        <fullName evidence="2">Uncharacterized protein</fullName>
    </submittedName>
</protein>
<evidence type="ECO:0000313" key="2">
    <source>
        <dbReference type="EnsemblMetazoa" id="GPPI026132-PA"/>
    </source>
</evidence>
<sequence>MHANTRQIIYICIHITVLVIVLLAAAVVVVVVVVVAIMVGRGGGDGHSQHISPINRSFDKLSLQRKLLNYQKAHYDLSLNQLSMDFDISALARHLFFVVVSLFPNTILTALLYGCVF</sequence>
<name>A0A1B0BD02_9MUSC</name>
<keyword evidence="1" id="KW-0472">Membrane</keyword>
<keyword evidence="1" id="KW-0812">Transmembrane</keyword>
<accession>A0A1B0BD02</accession>
<dbReference type="EMBL" id="JXJN01012212">
    <property type="status" value="NOT_ANNOTATED_CDS"/>
    <property type="molecule type" value="Genomic_DNA"/>
</dbReference>
<keyword evidence="1" id="KW-1133">Transmembrane helix</keyword>
<organism evidence="2 3">
    <name type="scientific">Glossina palpalis gambiensis</name>
    <dbReference type="NCBI Taxonomy" id="67801"/>
    <lineage>
        <taxon>Eukaryota</taxon>
        <taxon>Metazoa</taxon>
        <taxon>Ecdysozoa</taxon>
        <taxon>Arthropoda</taxon>
        <taxon>Hexapoda</taxon>
        <taxon>Insecta</taxon>
        <taxon>Pterygota</taxon>
        <taxon>Neoptera</taxon>
        <taxon>Endopterygota</taxon>
        <taxon>Diptera</taxon>
        <taxon>Brachycera</taxon>
        <taxon>Muscomorpha</taxon>
        <taxon>Hippoboscoidea</taxon>
        <taxon>Glossinidae</taxon>
        <taxon>Glossina</taxon>
    </lineage>
</organism>
<evidence type="ECO:0000313" key="3">
    <source>
        <dbReference type="Proteomes" id="UP000092460"/>
    </source>
</evidence>
<evidence type="ECO:0000256" key="1">
    <source>
        <dbReference type="SAM" id="Phobius"/>
    </source>
</evidence>
<dbReference type="EnsemblMetazoa" id="GPPI026132-RA">
    <property type="protein sequence ID" value="GPPI026132-PA"/>
    <property type="gene ID" value="GPPI026132"/>
</dbReference>
<dbReference type="Proteomes" id="UP000092460">
    <property type="component" value="Unassembled WGS sequence"/>
</dbReference>
<reference evidence="3" key="1">
    <citation type="submission" date="2015-01" db="EMBL/GenBank/DDBJ databases">
        <authorList>
            <person name="Aksoy S."/>
            <person name="Warren W."/>
            <person name="Wilson R.K."/>
        </authorList>
    </citation>
    <scope>NUCLEOTIDE SEQUENCE [LARGE SCALE GENOMIC DNA]</scope>
    <source>
        <strain evidence="3">IAEA</strain>
    </source>
</reference>
<feature type="transmembrane region" description="Helical" evidence="1">
    <location>
        <begin position="94"/>
        <end position="116"/>
    </location>
</feature>
<proteinExistence type="predicted"/>
<dbReference type="AlphaFoldDB" id="A0A1B0BD02"/>